<dbReference type="AlphaFoldDB" id="A0A087BNV1"/>
<evidence type="ECO:0000256" key="4">
    <source>
        <dbReference type="ARBA" id="ARBA00013673"/>
    </source>
</evidence>
<evidence type="ECO:0000256" key="3">
    <source>
        <dbReference type="ARBA" id="ARBA00012328"/>
    </source>
</evidence>
<dbReference type="SUPFAM" id="SSF88697">
    <property type="entry name" value="PUA domain-like"/>
    <property type="match status" value="1"/>
</dbReference>
<dbReference type="Gene3D" id="2.40.240.20">
    <property type="entry name" value="Hypothetical PUA domain-like, domain 1"/>
    <property type="match status" value="1"/>
</dbReference>
<dbReference type="NCBIfam" id="TIGR00046">
    <property type="entry name" value="RsmE family RNA methyltransferase"/>
    <property type="match status" value="1"/>
</dbReference>
<evidence type="ECO:0000313" key="16">
    <source>
        <dbReference type="Proteomes" id="UP000029014"/>
    </source>
</evidence>
<evidence type="ECO:0000256" key="1">
    <source>
        <dbReference type="ARBA" id="ARBA00004496"/>
    </source>
</evidence>
<dbReference type="EMBL" id="JGZD01000009">
    <property type="protein sequence ID" value="KFI72701.1"/>
    <property type="molecule type" value="Genomic_DNA"/>
</dbReference>
<feature type="domain" description="Ribosomal RNA small subunit methyltransferase E methyltransferase" evidence="13">
    <location>
        <begin position="82"/>
        <end position="253"/>
    </location>
</feature>
<name>A0A087BNV1_9BIFI</name>
<evidence type="ECO:0000313" key="15">
    <source>
        <dbReference type="EMBL" id="KFI72701.1"/>
    </source>
</evidence>
<evidence type="ECO:0000256" key="10">
    <source>
        <dbReference type="ARBA" id="ARBA00025699"/>
    </source>
</evidence>
<dbReference type="GO" id="GO:0070475">
    <property type="term" value="P:rRNA base methylation"/>
    <property type="evidence" value="ECO:0007669"/>
    <property type="project" value="TreeGrafter"/>
</dbReference>
<comment type="catalytic activity">
    <reaction evidence="11 12">
        <text>uridine(1498) in 16S rRNA + S-adenosyl-L-methionine = N(3)-methyluridine(1498) in 16S rRNA + S-adenosyl-L-homocysteine + H(+)</text>
        <dbReference type="Rhea" id="RHEA:42920"/>
        <dbReference type="Rhea" id="RHEA-COMP:10283"/>
        <dbReference type="Rhea" id="RHEA-COMP:10284"/>
        <dbReference type="ChEBI" id="CHEBI:15378"/>
        <dbReference type="ChEBI" id="CHEBI:57856"/>
        <dbReference type="ChEBI" id="CHEBI:59789"/>
        <dbReference type="ChEBI" id="CHEBI:65315"/>
        <dbReference type="ChEBI" id="CHEBI:74502"/>
        <dbReference type="EC" id="2.1.1.193"/>
    </reaction>
</comment>
<keyword evidence="6 12" id="KW-0698">rRNA processing</keyword>
<dbReference type="GO" id="GO:0005737">
    <property type="term" value="C:cytoplasm"/>
    <property type="evidence" value="ECO:0007669"/>
    <property type="project" value="UniProtKB-SubCell"/>
</dbReference>
<comment type="subcellular location">
    <subcellularLocation>
        <location evidence="1 12">Cytoplasm</location>
    </subcellularLocation>
</comment>
<dbReference type="GO" id="GO:0070042">
    <property type="term" value="F:rRNA (uridine-N3-)-methyltransferase activity"/>
    <property type="evidence" value="ECO:0007669"/>
    <property type="project" value="TreeGrafter"/>
</dbReference>
<gene>
    <name evidence="15" type="ORF">BMIN_0601</name>
</gene>
<evidence type="ECO:0000256" key="7">
    <source>
        <dbReference type="ARBA" id="ARBA00022603"/>
    </source>
</evidence>
<comment type="similarity">
    <text evidence="2 12">Belongs to the RNA methyltransferase RsmE family.</text>
</comment>
<evidence type="ECO:0000256" key="12">
    <source>
        <dbReference type="PIRNR" id="PIRNR015601"/>
    </source>
</evidence>
<dbReference type="PANTHER" id="PTHR30027">
    <property type="entry name" value="RIBOSOMAL RNA SMALL SUBUNIT METHYLTRANSFERASE E"/>
    <property type="match status" value="1"/>
</dbReference>
<sequence>MFLLDTTQDDLPLNCDELHEGWILTLPDTVRRHAIQSMRLSHGDELQITDGNGLRIRAVVEDAADGRVRVTDVGREPAHVTRIVLVQALAKAGHDDMAIDAATQIGIDEVVPWQSHRSIAKWKKGRSDRKWFQTLARATEQSRRSWMPRLRDCIDDAGIVAMCRRACVHGELVIVLHQDATVSWTRLKTAIDALAQRSLDDGRPRSVSVVVGPEGGIDDDEVSSFMDAGAQCCSMGSTIMRASVAGPAATALLAEAMGRFDSPGVSLSDASD</sequence>
<comment type="function">
    <text evidence="10 12">Specifically methylates the N3 position of the uracil ring of uridine 1498 (m3U1498) in 16S rRNA. Acts on the fully assembled 30S ribosomal subunit.</text>
</comment>
<dbReference type="Pfam" id="PF20260">
    <property type="entry name" value="PUA_4"/>
    <property type="match status" value="1"/>
</dbReference>
<dbReference type="NCBIfam" id="NF008693">
    <property type="entry name" value="PRK11713.2-3"/>
    <property type="match status" value="1"/>
</dbReference>
<dbReference type="InterPro" id="IPR015947">
    <property type="entry name" value="PUA-like_sf"/>
</dbReference>
<dbReference type="STRING" id="1693.BMIN_0601"/>
<proteinExistence type="inferred from homology"/>
<dbReference type="InterPro" id="IPR046887">
    <property type="entry name" value="RsmE_PUA-like"/>
</dbReference>
<accession>A0A087BNV1</accession>
<evidence type="ECO:0000256" key="8">
    <source>
        <dbReference type="ARBA" id="ARBA00022679"/>
    </source>
</evidence>
<keyword evidence="7 12" id="KW-0489">Methyltransferase</keyword>
<keyword evidence="5 12" id="KW-0963">Cytoplasm</keyword>
<dbReference type="Pfam" id="PF04452">
    <property type="entry name" value="Methyltrans_RNA"/>
    <property type="match status" value="1"/>
</dbReference>
<feature type="domain" description="Ribosomal RNA small subunit methyltransferase E PUA-like" evidence="14">
    <location>
        <begin position="27"/>
        <end position="71"/>
    </location>
</feature>
<evidence type="ECO:0000256" key="6">
    <source>
        <dbReference type="ARBA" id="ARBA00022552"/>
    </source>
</evidence>
<organism evidence="15 16">
    <name type="scientific">Bifidobacterium minimum</name>
    <dbReference type="NCBI Taxonomy" id="1693"/>
    <lineage>
        <taxon>Bacteria</taxon>
        <taxon>Bacillati</taxon>
        <taxon>Actinomycetota</taxon>
        <taxon>Actinomycetes</taxon>
        <taxon>Bifidobacteriales</taxon>
        <taxon>Bifidobacteriaceae</taxon>
        <taxon>Bifidobacterium</taxon>
    </lineage>
</organism>
<evidence type="ECO:0000259" key="13">
    <source>
        <dbReference type="Pfam" id="PF04452"/>
    </source>
</evidence>
<dbReference type="EC" id="2.1.1.193" evidence="3 12"/>
<dbReference type="CDD" id="cd18084">
    <property type="entry name" value="RsmE-like"/>
    <property type="match status" value="1"/>
</dbReference>
<dbReference type="InterPro" id="IPR046886">
    <property type="entry name" value="RsmE_MTase_dom"/>
</dbReference>
<evidence type="ECO:0000256" key="2">
    <source>
        <dbReference type="ARBA" id="ARBA00005528"/>
    </source>
</evidence>
<dbReference type="PANTHER" id="PTHR30027:SF3">
    <property type="entry name" value="16S RRNA (URACIL(1498)-N(3))-METHYLTRANSFERASE"/>
    <property type="match status" value="1"/>
</dbReference>
<evidence type="ECO:0000256" key="11">
    <source>
        <dbReference type="ARBA" id="ARBA00047944"/>
    </source>
</evidence>
<dbReference type="Gene3D" id="3.40.1280.10">
    <property type="match status" value="1"/>
</dbReference>
<evidence type="ECO:0000256" key="5">
    <source>
        <dbReference type="ARBA" id="ARBA00022490"/>
    </source>
</evidence>
<keyword evidence="16" id="KW-1185">Reference proteome</keyword>
<dbReference type="SUPFAM" id="SSF75217">
    <property type="entry name" value="alpha/beta knot"/>
    <property type="match status" value="1"/>
</dbReference>
<dbReference type="InterPro" id="IPR006700">
    <property type="entry name" value="RsmE"/>
</dbReference>
<dbReference type="eggNOG" id="COG1385">
    <property type="taxonomic scope" value="Bacteria"/>
</dbReference>
<keyword evidence="8 12" id="KW-0808">Transferase</keyword>
<evidence type="ECO:0000256" key="9">
    <source>
        <dbReference type="ARBA" id="ARBA00022691"/>
    </source>
</evidence>
<dbReference type="Proteomes" id="UP000029014">
    <property type="component" value="Unassembled WGS sequence"/>
</dbReference>
<comment type="caution">
    <text evidence="15">The sequence shown here is derived from an EMBL/GenBank/DDBJ whole genome shotgun (WGS) entry which is preliminary data.</text>
</comment>
<reference evidence="15 16" key="1">
    <citation type="submission" date="2014-03" db="EMBL/GenBank/DDBJ databases">
        <title>Genomics of Bifidobacteria.</title>
        <authorList>
            <person name="Ventura M."/>
            <person name="Milani C."/>
            <person name="Lugli G.A."/>
        </authorList>
    </citation>
    <scope>NUCLEOTIDE SEQUENCE [LARGE SCALE GENOMIC DNA]</scope>
    <source>
        <strain evidence="15 16">LMG 11592</strain>
    </source>
</reference>
<keyword evidence="9 12" id="KW-0949">S-adenosyl-L-methionine</keyword>
<evidence type="ECO:0000259" key="14">
    <source>
        <dbReference type="Pfam" id="PF20260"/>
    </source>
</evidence>
<dbReference type="PIRSF" id="PIRSF015601">
    <property type="entry name" value="MTase_slr0722"/>
    <property type="match status" value="1"/>
</dbReference>
<dbReference type="InterPro" id="IPR029026">
    <property type="entry name" value="tRNA_m1G_MTases_N"/>
</dbReference>
<dbReference type="InterPro" id="IPR029028">
    <property type="entry name" value="Alpha/beta_knot_MTases"/>
</dbReference>
<protein>
    <recommendedName>
        <fullName evidence="4 12">Ribosomal RNA small subunit methyltransferase E</fullName>
        <ecNumber evidence="3 12">2.1.1.193</ecNumber>
    </recommendedName>
</protein>